<evidence type="ECO:0000256" key="3">
    <source>
        <dbReference type="HAMAP-Rule" id="MF_00023"/>
    </source>
</evidence>
<dbReference type="PANTHER" id="PTHR30308:SF2">
    <property type="entry name" value="SSRA-BINDING PROTEIN"/>
    <property type="match status" value="1"/>
</dbReference>
<reference evidence="5 6" key="1">
    <citation type="submission" date="2015-02" db="EMBL/GenBank/DDBJ databases">
        <title>Genome Sequencing of Rickettsiales.</title>
        <authorList>
            <person name="Daugherty S.C."/>
            <person name="Su Q."/>
            <person name="Abolude K."/>
            <person name="Beier-Sexton M."/>
            <person name="Carlyon J.A."/>
            <person name="Carter R."/>
            <person name="Day N.P."/>
            <person name="Dumler S.J."/>
            <person name="Dyachenko V."/>
            <person name="Godinez A."/>
            <person name="Kurtti T.J."/>
            <person name="Lichay M."/>
            <person name="Mullins K.E."/>
            <person name="Ott S."/>
            <person name="Pappas-Brown V."/>
            <person name="Paris D.H."/>
            <person name="Patel P."/>
            <person name="Richards A.L."/>
            <person name="Sadzewicz L."/>
            <person name="Sears K."/>
            <person name="Seidman D."/>
            <person name="Sengamalay N."/>
            <person name="Stenos J."/>
            <person name="Tallon L.J."/>
            <person name="Vincent G."/>
            <person name="Fraser C.M."/>
            <person name="Munderloh U."/>
            <person name="Dunning-Hotopp J.C."/>
        </authorList>
    </citation>
    <scope>NUCLEOTIDE SEQUENCE [LARGE SCALE GENOMIC DNA]</scope>
    <source>
        <strain evidence="5 6">RML An4</strain>
    </source>
</reference>
<protein>
    <recommendedName>
        <fullName evidence="3">SsrA-binding protein</fullName>
    </recommendedName>
    <alternativeName>
        <fullName evidence="3">Small protein B</fullName>
    </alternativeName>
</protein>
<dbReference type="GO" id="GO:0070929">
    <property type="term" value="P:trans-translation"/>
    <property type="evidence" value="ECO:0007669"/>
    <property type="project" value="UniProtKB-UniRule"/>
</dbReference>
<dbReference type="EMBL" id="LAOI01000001">
    <property type="protein sequence ID" value="KJV89596.1"/>
    <property type="molecule type" value="Genomic_DNA"/>
</dbReference>
<dbReference type="GO" id="GO:0070930">
    <property type="term" value="P:trans-translation-dependent protein tagging"/>
    <property type="evidence" value="ECO:0007669"/>
    <property type="project" value="TreeGrafter"/>
</dbReference>
<comment type="similarity">
    <text evidence="3">Belongs to the SmpB family.</text>
</comment>
<dbReference type="GO" id="GO:0005829">
    <property type="term" value="C:cytosol"/>
    <property type="evidence" value="ECO:0007669"/>
    <property type="project" value="TreeGrafter"/>
</dbReference>
<keyword evidence="2 3" id="KW-0694">RNA-binding</keyword>
<organism evidence="5 6">
    <name type="scientific">Rickettsia bellii str. RML An4</name>
    <dbReference type="NCBI Taxonomy" id="1359193"/>
    <lineage>
        <taxon>Bacteria</taxon>
        <taxon>Pseudomonadati</taxon>
        <taxon>Pseudomonadota</taxon>
        <taxon>Alphaproteobacteria</taxon>
        <taxon>Rickettsiales</taxon>
        <taxon>Rickettsiaceae</taxon>
        <taxon>Rickettsieae</taxon>
        <taxon>Rickettsia</taxon>
        <taxon>belli group</taxon>
    </lineage>
</organism>
<dbReference type="InterPro" id="IPR020081">
    <property type="entry name" value="SsrA-bd_prot_CS"/>
</dbReference>
<dbReference type="PROSITE" id="PS01317">
    <property type="entry name" value="SSRP"/>
    <property type="match status" value="1"/>
</dbReference>
<dbReference type="InterPro" id="IPR000037">
    <property type="entry name" value="SsrA-bd_prot"/>
</dbReference>
<dbReference type="SMR" id="A0A0F3QBS9"/>
<comment type="subcellular location">
    <subcellularLocation>
        <location evidence="3">Cytoplasm</location>
    </subcellularLocation>
    <text evidence="3">The tmRNA-SmpB complex associates with stalled 70S ribosomes.</text>
</comment>
<dbReference type="PATRIC" id="fig|1359193.3.peg.559"/>
<comment type="function">
    <text evidence="3">Required for rescue of stalled ribosomes mediated by trans-translation. Binds to transfer-messenger RNA (tmRNA), required for stable association of tmRNA with ribosomes. tmRNA and SmpB together mimic tRNA shape, replacing the anticodon stem-loop with SmpB. tmRNA is encoded by the ssrA gene; the 2 termini fold to resemble tRNA(Ala) and it encodes a 'tag peptide', a short internal open reading frame. During trans-translation Ala-aminoacylated tmRNA acts like a tRNA, entering the A-site of stalled ribosomes, displacing the stalled mRNA. The ribosome then switches to translate the ORF on the tmRNA; the nascent peptide is terminated with the 'tag peptide' encoded by the tmRNA and targeted for degradation. The ribosome is freed to recommence translation, which seems to be the essential function of trans-translation.</text>
</comment>
<dbReference type="NCBIfam" id="NF003843">
    <property type="entry name" value="PRK05422.1"/>
    <property type="match status" value="1"/>
</dbReference>
<gene>
    <name evidence="3 5" type="primary">smpB</name>
    <name evidence="5" type="ORF">RBEAN4_0575</name>
</gene>
<evidence type="ECO:0000313" key="5">
    <source>
        <dbReference type="EMBL" id="KJV89596.1"/>
    </source>
</evidence>
<dbReference type="CDD" id="cd09294">
    <property type="entry name" value="SmpB"/>
    <property type="match status" value="1"/>
</dbReference>
<dbReference type="HAMAP" id="MF_00023">
    <property type="entry name" value="SmpB"/>
    <property type="match status" value="1"/>
</dbReference>
<dbReference type="InterPro" id="IPR023620">
    <property type="entry name" value="SmpB"/>
</dbReference>
<evidence type="ECO:0000256" key="2">
    <source>
        <dbReference type="ARBA" id="ARBA00022884"/>
    </source>
</evidence>
<dbReference type="PANTHER" id="PTHR30308">
    <property type="entry name" value="TMRNA-BINDING COMPONENT OF TRANS-TRANSLATION TAGGING COMPLEX"/>
    <property type="match status" value="1"/>
</dbReference>
<sequence length="151" mass="17759">MEYKKIIAQNKKALFNYFIEERLEAGIVLKGSEVQSLRQGKASIEESHAADTGNEVFLYNCHIAEYEKANRFNHSTRRPRKLLLHKKEINKIIGRTKIKGYTLVALSMYFNKKNKIKIELGIAKGKKLHDKRESIKEKDWKRDQSRLIRQK</sequence>
<dbReference type="SUPFAM" id="SSF74982">
    <property type="entry name" value="Small protein B (SmpB)"/>
    <property type="match status" value="1"/>
</dbReference>
<evidence type="ECO:0000313" key="6">
    <source>
        <dbReference type="Proteomes" id="UP000033661"/>
    </source>
</evidence>
<dbReference type="NCBIfam" id="TIGR00086">
    <property type="entry name" value="smpB"/>
    <property type="match status" value="1"/>
</dbReference>
<dbReference type="GO" id="GO:0003723">
    <property type="term" value="F:RNA binding"/>
    <property type="evidence" value="ECO:0007669"/>
    <property type="project" value="UniProtKB-UniRule"/>
</dbReference>
<dbReference type="Gene3D" id="2.40.280.10">
    <property type="match status" value="1"/>
</dbReference>
<proteinExistence type="inferred from homology"/>
<dbReference type="Pfam" id="PF01668">
    <property type="entry name" value="SmpB"/>
    <property type="match status" value="1"/>
</dbReference>
<dbReference type="AlphaFoldDB" id="A0A0F3QBS9"/>
<keyword evidence="6" id="KW-1185">Reference proteome</keyword>
<comment type="caution">
    <text evidence="5">The sequence shown here is derived from an EMBL/GenBank/DDBJ whole genome shotgun (WGS) entry which is preliminary data.</text>
</comment>
<evidence type="ECO:0000256" key="1">
    <source>
        <dbReference type="ARBA" id="ARBA00022490"/>
    </source>
</evidence>
<accession>A0A0F3QBS9</accession>
<keyword evidence="1 3" id="KW-0963">Cytoplasm</keyword>
<name>A0A0F3QBS9_RICBE</name>
<evidence type="ECO:0000256" key="4">
    <source>
        <dbReference type="SAM" id="MobiDB-lite"/>
    </source>
</evidence>
<dbReference type="Proteomes" id="UP000033661">
    <property type="component" value="Unassembled WGS sequence"/>
</dbReference>
<feature type="region of interest" description="Disordered" evidence="4">
    <location>
        <begin position="131"/>
        <end position="151"/>
    </location>
</feature>